<evidence type="ECO:0000256" key="5">
    <source>
        <dbReference type="ARBA" id="ARBA00022490"/>
    </source>
</evidence>
<dbReference type="NCBIfam" id="TIGR00046">
    <property type="entry name" value="RsmE family RNA methyltransferase"/>
    <property type="match status" value="2"/>
</dbReference>
<dbReference type="InterPro" id="IPR046887">
    <property type="entry name" value="RsmE_PUA-like"/>
</dbReference>
<dbReference type="Pfam" id="PF20260">
    <property type="entry name" value="PUA_4"/>
    <property type="match status" value="1"/>
</dbReference>
<comment type="catalytic activity">
    <reaction evidence="11 12">
        <text>uridine(1498) in 16S rRNA + S-adenosyl-L-methionine = N(3)-methyluridine(1498) in 16S rRNA + S-adenosyl-L-homocysteine + H(+)</text>
        <dbReference type="Rhea" id="RHEA:42920"/>
        <dbReference type="Rhea" id="RHEA-COMP:10283"/>
        <dbReference type="Rhea" id="RHEA-COMP:10284"/>
        <dbReference type="ChEBI" id="CHEBI:15378"/>
        <dbReference type="ChEBI" id="CHEBI:57856"/>
        <dbReference type="ChEBI" id="CHEBI:59789"/>
        <dbReference type="ChEBI" id="CHEBI:65315"/>
        <dbReference type="ChEBI" id="CHEBI:74502"/>
        <dbReference type="EC" id="2.1.1.193"/>
    </reaction>
</comment>
<evidence type="ECO:0000256" key="9">
    <source>
        <dbReference type="ARBA" id="ARBA00022691"/>
    </source>
</evidence>
<evidence type="ECO:0000313" key="15">
    <source>
        <dbReference type="EMBL" id="BCJ86240.1"/>
    </source>
</evidence>
<dbReference type="InterPro" id="IPR029028">
    <property type="entry name" value="Alpha/beta_knot_MTases"/>
</dbReference>
<feature type="domain" description="Ribosomal RNA small subunit methyltransferase E methyltransferase" evidence="13">
    <location>
        <begin position="73"/>
        <end position="261"/>
    </location>
</feature>
<dbReference type="EMBL" id="AP023366">
    <property type="protein sequence ID" value="BCJ86240.1"/>
    <property type="molecule type" value="Genomic_DNA"/>
</dbReference>
<protein>
    <recommendedName>
        <fullName evidence="4 12">Ribosomal RNA small subunit methyltransferase E</fullName>
        <ecNumber evidence="3 12">2.1.1.193</ecNumber>
    </recommendedName>
</protein>
<reference evidence="15 16" key="1">
    <citation type="submission" date="2020-08" db="EMBL/GenBank/DDBJ databases">
        <title>Complete Genome Sequence of Effusibacillus dendaii Strain skT53, Isolated from Farmland soil.</title>
        <authorList>
            <person name="Konishi T."/>
            <person name="Kawasaki H."/>
        </authorList>
    </citation>
    <scope>NUCLEOTIDE SEQUENCE [LARGE SCALE GENOMIC DNA]</scope>
    <source>
        <strain evidence="16">skT53</strain>
    </source>
</reference>
<evidence type="ECO:0000256" key="12">
    <source>
        <dbReference type="PIRNR" id="PIRNR015601"/>
    </source>
</evidence>
<dbReference type="PANTHER" id="PTHR30027:SF3">
    <property type="entry name" value="16S RRNA (URACIL(1498)-N(3))-METHYLTRANSFERASE"/>
    <property type="match status" value="1"/>
</dbReference>
<dbReference type="GO" id="GO:0005737">
    <property type="term" value="C:cytoplasm"/>
    <property type="evidence" value="ECO:0007669"/>
    <property type="project" value="UniProtKB-SubCell"/>
</dbReference>
<dbReference type="SUPFAM" id="SSF75217">
    <property type="entry name" value="alpha/beta knot"/>
    <property type="match status" value="1"/>
</dbReference>
<evidence type="ECO:0000256" key="2">
    <source>
        <dbReference type="ARBA" id="ARBA00005528"/>
    </source>
</evidence>
<dbReference type="SUPFAM" id="SSF88697">
    <property type="entry name" value="PUA domain-like"/>
    <property type="match status" value="1"/>
</dbReference>
<evidence type="ECO:0000256" key="11">
    <source>
        <dbReference type="ARBA" id="ARBA00047944"/>
    </source>
</evidence>
<evidence type="ECO:0000259" key="14">
    <source>
        <dbReference type="Pfam" id="PF20260"/>
    </source>
</evidence>
<dbReference type="GO" id="GO:0070042">
    <property type="term" value="F:rRNA (uridine-N3-)-methyltransferase activity"/>
    <property type="evidence" value="ECO:0007669"/>
    <property type="project" value="TreeGrafter"/>
</dbReference>
<evidence type="ECO:0000313" key="16">
    <source>
        <dbReference type="Proteomes" id="UP000593802"/>
    </source>
</evidence>
<keyword evidence="16" id="KW-1185">Reference proteome</keyword>
<keyword evidence="5 12" id="KW-0963">Cytoplasm</keyword>
<organism evidence="15 16">
    <name type="scientific">Effusibacillus dendaii</name>
    <dbReference type="NCBI Taxonomy" id="2743772"/>
    <lineage>
        <taxon>Bacteria</taxon>
        <taxon>Bacillati</taxon>
        <taxon>Bacillota</taxon>
        <taxon>Bacilli</taxon>
        <taxon>Bacillales</taxon>
        <taxon>Alicyclobacillaceae</taxon>
        <taxon>Effusibacillus</taxon>
    </lineage>
</organism>
<comment type="subcellular location">
    <subcellularLocation>
        <location evidence="1 12">Cytoplasm</location>
    </subcellularLocation>
</comment>
<gene>
    <name evidence="15" type="ORF">skT53_12250</name>
</gene>
<dbReference type="AlphaFoldDB" id="A0A7I8DCJ5"/>
<evidence type="ECO:0000256" key="4">
    <source>
        <dbReference type="ARBA" id="ARBA00013673"/>
    </source>
</evidence>
<dbReference type="InterPro" id="IPR015947">
    <property type="entry name" value="PUA-like_sf"/>
</dbReference>
<dbReference type="KEGG" id="eff:skT53_12250"/>
<evidence type="ECO:0000256" key="10">
    <source>
        <dbReference type="ARBA" id="ARBA00025699"/>
    </source>
</evidence>
<dbReference type="PIRSF" id="PIRSF015601">
    <property type="entry name" value="MTase_slr0722"/>
    <property type="match status" value="1"/>
</dbReference>
<evidence type="ECO:0000256" key="7">
    <source>
        <dbReference type="ARBA" id="ARBA00022603"/>
    </source>
</evidence>
<name>A0A7I8DCJ5_9BACL</name>
<comment type="function">
    <text evidence="10 12">Specifically methylates the N3 position of the uracil ring of uridine 1498 (m3U1498) in 16S rRNA. Acts on the fully assembled 30S ribosomal subunit.</text>
</comment>
<dbReference type="InterPro" id="IPR029026">
    <property type="entry name" value="tRNA_m1G_MTases_N"/>
</dbReference>
<keyword evidence="8 12" id="KW-0808">Transferase</keyword>
<dbReference type="Gene3D" id="2.40.240.20">
    <property type="entry name" value="Hypothetical PUA domain-like, domain 1"/>
    <property type="match status" value="1"/>
</dbReference>
<keyword evidence="7 12" id="KW-0489">Methyltransferase</keyword>
<evidence type="ECO:0000256" key="3">
    <source>
        <dbReference type="ARBA" id="ARBA00012328"/>
    </source>
</evidence>
<dbReference type="InterPro" id="IPR046886">
    <property type="entry name" value="RsmE_MTase_dom"/>
</dbReference>
<evidence type="ECO:0000256" key="1">
    <source>
        <dbReference type="ARBA" id="ARBA00004496"/>
    </source>
</evidence>
<comment type="similarity">
    <text evidence="2 12">Belongs to the RNA methyltransferase RsmE family.</text>
</comment>
<keyword evidence="6 12" id="KW-0698">rRNA processing</keyword>
<feature type="domain" description="Ribosomal RNA small subunit methyltransferase E PUA-like" evidence="14">
    <location>
        <begin position="18"/>
        <end position="54"/>
    </location>
</feature>
<evidence type="ECO:0000256" key="8">
    <source>
        <dbReference type="ARBA" id="ARBA00022679"/>
    </source>
</evidence>
<dbReference type="GO" id="GO:0070475">
    <property type="term" value="P:rRNA base methylation"/>
    <property type="evidence" value="ECO:0007669"/>
    <property type="project" value="TreeGrafter"/>
</dbReference>
<dbReference type="Proteomes" id="UP000593802">
    <property type="component" value="Chromosome"/>
</dbReference>
<dbReference type="NCBIfam" id="NF008692">
    <property type="entry name" value="PRK11713.1-5"/>
    <property type="match status" value="1"/>
</dbReference>
<dbReference type="InterPro" id="IPR006700">
    <property type="entry name" value="RsmE"/>
</dbReference>
<accession>A0A7I8DCJ5</accession>
<dbReference type="PANTHER" id="PTHR30027">
    <property type="entry name" value="RIBOSOMAL RNA SMALL SUBUNIT METHYLTRANSFERASE E"/>
    <property type="match status" value="1"/>
</dbReference>
<dbReference type="EC" id="2.1.1.193" evidence="3 12"/>
<dbReference type="RefSeq" id="WP_200760261.1">
    <property type="nucleotide sequence ID" value="NZ_AP023366.1"/>
</dbReference>
<evidence type="ECO:0000259" key="13">
    <source>
        <dbReference type="Pfam" id="PF04452"/>
    </source>
</evidence>
<dbReference type="Gene3D" id="3.40.1280.10">
    <property type="match status" value="1"/>
</dbReference>
<proteinExistence type="inferred from homology"/>
<sequence length="270" mass="29935">MQRYFISPEDIQGQQVRISGDDVKHITRVMRFEPGDLIICAAGNEVSYRVQLTDFAADAVFGEIVETLQEQSEPEVKITLVQGLPKSDKMDLIVQKGTEAGVSDFVPVETIRTIVNYDAKKEHKRRDRWQRIAKEAAEQAHRLIIPEIAEVTTLKEWLLQKSDSYDLVLLAYEGQPLSDRERQLDGESGLGDKPQILACDSLRAVLNGFPQARSIALLIGPEGGFDPQEVLLATQQGARPVTLGPRILRTETAGLVAAAIILYHYGQMGG</sequence>
<keyword evidence="9 12" id="KW-0949">S-adenosyl-L-methionine</keyword>
<evidence type="ECO:0000256" key="6">
    <source>
        <dbReference type="ARBA" id="ARBA00022552"/>
    </source>
</evidence>
<dbReference type="CDD" id="cd18084">
    <property type="entry name" value="RsmE-like"/>
    <property type="match status" value="1"/>
</dbReference>
<dbReference type="Pfam" id="PF04452">
    <property type="entry name" value="Methyltrans_RNA"/>
    <property type="match status" value="1"/>
</dbReference>